<evidence type="ECO:0000259" key="1">
    <source>
        <dbReference type="Pfam" id="PF21787"/>
    </source>
</evidence>
<dbReference type="Pfam" id="PF21787">
    <property type="entry name" value="TNP-like_RNaseH_N"/>
    <property type="match status" value="1"/>
</dbReference>
<name>A0A087U6X1_STEMI</name>
<feature type="domain" description="Transposable element P transposase-like RNase H" evidence="1">
    <location>
        <begin position="70"/>
        <end position="203"/>
    </location>
</feature>
<dbReference type="Proteomes" id="UP000054359">
    <property type="component" value="Unassembled WGS sequence"/>
</dbReference>
<evidence type="ECO:0000313" key="4">
    <source>
        <dbReference type="Proteomes" id="UP000054359"/>
    </source>
</evidence>
<proteinExistence type="predicted"/>
<sequence>MVSPVIYSFIKGQLKASSISKYGRRWSLEDKNLCLQIYLSSPKSYDTLKAFFNLPSKPTLRKSISGIYLEPGFSSAVLQSLRLVVSKLKCHDKYCILSFDEMTLKRGLSYDKKNDRIVGFENYGSYSKPTVIPQYATHALVFMVRGLCKKWKQVFGFFFASHTTSSDMLCSLVMEALSKLFDCGLTPVAIVCDGGANNMMCYTKAMRVTEERPYIMCQDRKVFTVFDVPHLLKCLRNNFIKYDVKFLNNKVASWEHIKSLWEFDRQMPHRIAPKLSDRHVNVDGLSTMNVKLAAQVFSHSLAAGLCFLSAVGRLPASASHTADFCSNVNKLFDSLNSRKINHN</sequence>
<organism evidence="3 4">
    <name type="scientific">Stegodyphus mimosarum</name>
    <name type="common">African social velvet spider</name>
    <dbReference type="NCBI Taxonomy" id="407821"/>
    <lineage>
        <taxon>Eukaryota</taxon>
        <taxon>Metazoa</taxon>
        <taxon>Ecdysozoa</taxon>
        <taxon>Arthropoda</taxon>
        <taxon>Chelicerata</taxon>
        <taxon>Arachnida</taxon>
        <taxon>Araneae</taxon>
        <taxon>Araneomorphae</taxon>
        <taxon>Entelegynae</taxon>
        <taxon>Eresoidea</taxon>
        <taxon>Eresidae</taxon>
        <taxon>Stegodyphus</taxon>
    </lineage>
</organism>
<protein>
    <submittedName>
        <fullName evidence="3">THAP domain-containing protein 9</fullName>
    </submittedName>
</protein>
<dbReference type="OrthoDB" id="6432529at2759"/>
<feature type="non-terminal residue" evidence="3">
    <location>
        <position position="343"/>
    </location>
</feature>
<reference evidence="3 4" key="1">
    <citation type="submission" date="2013-11" db="EMBL/GenBank/DDBJ databases">
        <title>Genome sequencing of Stegodyphus mimosarum.</title>
        <authorList>
            <person name="Bechsgaard J."/>
        </authorList>
    </citation>
    <scope>NUCLEOTIDE SEQUENCE [LARGE SCALE GENOMIC DNA]</scope>
</reference>
<dbReference type="InterPro" id="IPR048365">
    <property type="entry name" value="TNP-like_RNaseH_N"/>
</dbReference>
<keyword evidence="4" id="KW-1185">Reference proteome</keyword>
<dbReference type="STRING" id="407821.A0A087U6X1"/>
<dbReference type="EMBL" id="KK118493">
    <property type="protein sequence ID" value="KFM73110.1"/>
    <property type="molecule type" value="Genomic_DNA"/>
</dbReference>
<dbReference type="OMA" id="PKMKVKF"/>
<dbReference type="AlphaFoldDB" id="A0A087U6X1"/>
<evidence type="ECO:0000313" key="3">
    <source>
        <dbReference type="EMBL" id="KFM73110.1"/>
    </source>
</evidence>
<gene>
    <name evidence="3" type="ORF">X975_22129</name>
</gene>
<feature type="domain" description="Transposable element P transposase-like GTP-binding insertion" evidence="2">
    <location>
        <begin position="230"/>
        <end position="341"/>
    </location>
</feature>
<accession>A0A087U6X1</accession>
<dbReference type="InterPro" id="IPR048366">
    <property type="entry name" value="TNP-like_GBD"/>
</dbReference>
<dbReference type="Pfam" id="PF21788">
    <property type="entry name" value="TNP-like_GBD"/>
    <property type="match status" value="1"/>
</dbReference>
<evidence type="ECO:0000259" key="2">
    <source>
        <dbReference type="Pfam" id="PF21788"/>
    </source>
</evidence>